<evidence type="ECO:0000313" key="2">
    <source>
        <dbReference type="EMBL" id="SCU90061.1"/>
    </source>
</evidence>
<evidence type="ECO:0000313" key="3">
    <source>
        <dbReference type="Proteomes" id="UP000191024"/>
    </source>
</evidence>
<proteinExistence type="predicted"/>
<dbReference type="Proteomes" id="UP000191024">
    <property type="component" value="Chromosome E"/>
</dbReference>
<dbReference type="Pfam" id="PF10863">
    <property type="entry name" value="NOP19"/>
    <property type="match status" value="1"/>
</dbReference>
<accession>A0A1G4JI86</accession>
<dbReference type="EMBL" id="LT598465">
    <property type="protein sequence ID" value="SCU90061.1"/>
    <property type="molecule type" value="Genomic_DNA"/>
</dbReference>
<sequence length="200" mass="22041">MSRAKEISERLSLQVHIQANLQNKKLKVSQWLVDAQAANSSGPEHEKENDGRTDSQNSFYDLPVIGIGSGLNLDTSGNDSNSNDISTIGEFIDSGKKVSSLTKKKVSKVRGPISKNSIHQNDAQDSRAMIALKRKMRKGHSQELRNRLSVKAGLETGVPKLVNEEINQLSSDDDEGERIEKTAPKSFGLLFAAKTKKKRK</sequence>
<organism evidence="2 3">
    <name type="scientific">Lachancea mirantina</name>
    <dbReference type="NCBI Taxonomy" id="1230905"/>
    <lineage>
        <taxon>Eukaryota</taxon>
        <taxon>Fungi</taxon>
        <taxon>Dikarya</taxon>
        <taxon>Ascomycota</taxon>
        <taxon>Saccharomycotina</taxon>
        <taxon>Saccharomycetes</taxon>
        <taxon>Saccharomycetales</taxon>
        <taxon>Saccharomycetaceae</taxon>
        <taxon>Lachancea</taxon>
    </lineage>
</organism>
<keyword evidence="3" id="KW-1185">Reference proteome</keyword>
<name>A0A1G4JI86_9SACH</name>
<dbReference type="AlphaFoldDB" id="A0A1G4JI86"/>
<dbReference type="GO" id="GO:0030686">
    <property type="term" value="C:90S preribosome"/>
    <property type="evidence" value="ECO:0007669"/>
    <property type="project" value="InterPro"/>
</dbReference>
<dbReference type="InterPro" id="IPR022592">
    <property type="entry name" value="Nucleolar_19"/>
</dbReference>
<protein>
    <submittedName>
        <fullName evidence="2">LAMI_0E00452g1_1</fullName>
    </submittedName>
</protein>
<evidence type="ECO:0000256" key="1">
    <source>
        <dbReference type="SAM" id="MobiDB-lite"/>
    </source>
</evidence>
<dbReference type="GO" id="GO:0042274">
    <property type="term" value="P:ribosomal small subunit biogenesis"/>
    <property type="evidence" value="ECO:0007669"/>
    <property type="project" value="InterPro"/>
</dbReference>
<reference evidence="2 3" key="1">
    <citation type="submission" date="2016-03" db="EMBL/GenBank/DDBJ databases">
        <authorList>
            <person name="Devillers H."/>
        </authorList>
    </citation>
    <scope>NUCLEOTIDE SEQUENCE [LARGE SCALE GENOMIC DNA]</scope>
    <source>
        <strain evidence="2">CBS 11717</strain>
    </source>
</reference>
<gene>
    <name evidence="2" type="ORF">LAMI_0E00452G</name>
</gene>
<dbReference type="STRING" id="1230905.A0A1G4JI86"/>
<feature type="compositionally biased region" description="Basic and acidic residues" evidence="1">
    <location>
        <begin position="43"/>
        <end position="53"/>
    </location>
</feature>
<dbReference type="OrthoDB" id="4068385at2759"/>
<feature type="region of interest" description="Disordered" evidence="1">
    <location>
        <begin position="37"/>
        <end position="57"/>
    </location>
</feature>